<dbReference type="FunFam" id="3.30.70.330:FF:000089">
    <property type="entry name" value="RNA binding protein"/>
    <property type="match status" value="1"/>
</dbReference>
<dbReference type="OMA" id="NENTIPM"/>
<dbReference type="OrthoDB" id="431169at2759"/>
<gene>
    <name evidence="6" type="primary">ABSGL_02245.1 scaffold 2873</name>
</gene>
<dbReference type="GO" id="GO:0003723">
    <property type="term" value="F:RNA binding"/>
    <property type="evidence" value="ECO:0007669"/>
    <property type="project" value="UniProtKB-UniRule"/>
</dbReference>
<proteinExistence type="predicted"/>
<accession>A0A163LUR3</accession>
<keyword evidence="1" id="KW-0597">Phosphoprotein</keyword>
<evidence type="ECO:0000313" key="7">
    <source>
        <dbReference type="Proteomes" id="UP000078561"/>
    </source>
</evidence>
<dbReference type="Proteomes" id="UP000078561">
    <property type="component" value="Unassembled WGS sequence"/>
</dbReference>
<evidence type="ECO:0000259" key="5">
    <source>
        <dbReference type="PROSITE" id="PS50102"/>
    </source>
</evidence>
<keyword evidence="7" id="KW-1185">Reference proteome</keyword>
<feature type="compositionally biased region" description="Low complexity" evidence="4">
    <location>
        <begin position="285"/>
        <end position="305"/>
    </location>
</feature>
<name>A0A163LUR3_ABSGL</name>
<dbReference type="SMART" id="SM00360">
    <property type="entry name" value="RRM"/>
    <property type="match status" value="2"/>
</dbReference>
<dbReference type="InParanoid" id="A0A163LUR3"/>
<evidence type="ECO:0000256" key="2">
    <source>
        <dbReference type="ARBA" id="ARBA00022884"/>
    </source>
</evidence>
<feature type="domain" description="RRM" evidence="5">
    <location>
        <begin position="384"/>
        <end position="462"/>
    </location>
</feature>
<dbReference type="SUPFAM" id="SSF54928">
    <property type="entry name" value="RNA-binding domain, RBD"/>
    <property type="match status" value="2"/>
</dbReference>
<evidence type="ECO:0000256" key="3">
    <source>
        <dbReference type="PROSITE-ProRule" id="PRU00176"/>
    </source>
</evidence>
<dbReference type="Pfam" id="PF00076">
    <property type="entry name" value="RRM_1"/>
    <property type="match status" value="1"/>
</dbReference>
<dbReference type="InterPro" id="IPR000504">
    <property type="entry name" value="RRM_dom"/>
</dbReference>
<dbReference type="InterPro" id="IPR035979">
    <property type="entry name" value="RBD_domain_sf"/>
</dbReference>
<dbReference type="Gene3D" id="3.30.70.330">
    <property type="match status" value="2"/>
</dbReference>
<keyword evidence="2 3" id="KW-0694">RNA-binding</keyword>
<dbReference type="PANTHER" id="PTHR10501">
    <property type="entry name" value="U1 SMALL NUCLEAR RIBONUCLEOPROTEIN A/U2 SMALL NUCLEAR RIBONUCLEOPROTEIN B"/>
    <property type="match status" value="1"/>
</dbReference>
<feature type="domain" description="RRM" evidence="5">
    <location>
        <begin position="54"/>
        <end position="147"/>
    </location>
</feature>
<dbReference type="STRING" id="4829.A0A163LUR3"/>
<dbReference type="EMBL" id="LT551286">
    <property type="protein sequence ID" value="SAL96818.1"/>
    <property type="molecule type" value="Genomic_DNA"/>
</dbReference>
<protein>
    <recommendedName>
        <fullName evidence="5">RRM domain-containing protein</fullName>
    </recommendedName>
</protein>
<feature type="region of interest" description="Disordered" evidence="4">
    <location>
        <begin position="284"/>
        <end position="317"/>
    </location>
</feature>
<feature type="region of interest" description="Disordered" evidence="4">
    <location>
        <begin position="209"/>
        <end position="257"/>
    </location>
</feature>
<reference evidence="6" key="1">
    <citation type="submission" date="2016-04" db="EMBL/GenBank/DDBJ databases">
        <authorList>
            <person name="Evans L.H."/>
            <person name="Alamgir A."/>
            <person name="Owens N."/>
            <person name="Weber N.D."/>
            <person name="Virtaneva K."/>
            <person name="Barbian K."/>
            <person name="Babar A."/>
            <person name="Rosenke K."/>
        </authorList>
    </citation>
    <scope>NUCLEOTIDE SEQUENCE [LARGE SCALE GENOMIC DNA]</scope>
    <source>
        <strain evidence="6">CBS 101.48</strain>
    </source>
</reference>
<dbReference type="AlphaFoldDB" id="A0A163LUR3"/>
<evidence type="ECO:0000256" key="4">
    <source>
        <dbReference type="SAM" id="MobiDB-lite"/>
    </source>
</evidence>
<sequence length="470" mass="51275">MTSSLGPPPLNTLHSSIPLLPLQPPPQYALSQPTAEETLLMYSTNGLLYGEEISTIFVVGFPDDMQEREFQNMFIFSPGFEAATLKVPSKDGEEDPVATQNNSNKKQIIGFAKFRSRAEALDAKDIISGRKVDAEKGSILKAEMAKKNLHTKRGLSLNDTQDDLSMATTTIKVGNHSTAYEAFHSVPASDPALNSDIYTDLFVPGNNSSSTTTHRPFMTAPTTTSAATTPTAVRPPNLFSPTTSTTTTAKHRFSSPGNLFDLTQPLNLIDNPGPLDYHQHPPSFSAPETILSPSSSSSITQALPQHSYSQKHLHSTSPPHRFMDDEPFITPFHGLTINTHSHSHHQSATTSGLPSPGMLSPTATYRHFFFSASLNPADQNPPCNTLYVGNLPYNTDEDELRNLFATRCLGYKRLSFRQKANGPMCFVEFDDVYCASQALQELYGNPLSNSIKGGIRLSFSKNPLGVRGPG</sequence>
<dbReference type="CDD" id="cd12245">
    <property type="entry name" value="RRM_scw1_like"/>
    <property type="match status" value="1"/>
</dbReference>
<organism evidence="6">
    <name type="scientific">Absidia glauca</name>
    <name type="common">Pin mould</name>
    <dbReference type="NCBI Taxonomy" id="4829"/>
    <lineage>
        <taxon>Eukaryota</taxon>
        <taxon>Fungi</taxon>
        <taxon>Fungi incertae sedis</taxon>
        <taxon>Mucoromycota</taxon>
        <taxon>Mucoromycotina</taxon>
        <taxon>Mucoromycetes</taxon>
        <taxon>Mucorales</taxon>
        <taxon>Cunninghamellaceae</taxon>
        <taxon>Absidia</taxon>
    </lineage>
</organism>
<evidence type="ECO:0000256" key="1">
    <source>
        <dbReference type="ARBA" id="ARBA00022553"/>
    </source>
</evidence>
<evidence type="ECO:0000313" key="6">
    <source>
        <dbReference type="EMBL" id="SAL96818.1"/>
    </source>
</evidence>
<dbReference type="InterPro" id="IPR012677">
    <property type="entry name" value="Nucleotide-bd_a/b_plait_sf"/>
</dbReference>
<dbReference type="PROSITE" id="PS50102">
    <property type="entry name" value="RRM"/>
    <property type="match status" value="2"/>
</dbReference>
<feature type="compositionally biased region" description="Low complexity" evidence="4">
    <location>
        <begin position="219"/>
        <end position="248"/>
    </location>
</feature>